<dbReference type="PRINTS" id="PR00038">
    <property type="entry name" value="HTHLUXR"/>
</dbReference>
<dbReference type="RefSeq" id="WP_273938264.1">
    <property type="nucleotide sequence ID" value="NZ_CP097263.1"/>
</dbReference>
<evidence type="ECO:0000256" key="2">
    <source>
        <dbReference type="ARBA" id="ARBA00023125"/>
    </source>
</evidence>
<keyword evidence="3" id="KW-0804">Transcription</keyword>
<dbReference type="InterPro" id="IPR016032">
    <property type="entry name" value="Sig_transdc_resp-reg_C-effctor"/>
</dbReference>
<evidence type="ECO:0000259" key="4">
    <source>
        <dbReference type="PROSITE" id="PS50043"/>
    </source>
</evidence>
<dbReference type="PROSITE" id="PS50043">
    <property type="entry name" value="HTH_LUXR_2"/>
    <property type="match status" value="1"/>
</dbReference>
<gene>
    <name evidence="5" type="ORF">ACFFH7_40745</name>
</gene>
<accession>A0ABV6N799</accession>
<dbReference type="InterPro" id="IPR000792">
    <property type="entry name" value="Tscrpt_reg_LuxR_C"/>
</dbReference>
<organism evidence="5 6">
    <name type="scientific">Kutzneria chonburiensis</name>
    <dbReference type="NCBI Taxonomy" id="1483604"/>
    <lineage>
        <taxon>Bacteria</taxon>
        <taxon>Bacillati</taxon>
        <taxon>Actinomycetota</taxon>
        <taxon>Actinomycetes</taxon>
        <taxon>Pseudonocardiales</taxon>
        <taxon>Pseudonocardiaceae</taxon>
        <taxon>Kutzneria</taxon>
    </lineage>
</organism>
<dbReference type="PANTHER" id="PTHR43214:SF24">
    <property type="entry name" value="TRANSCRIPTIONAL REGULATORY PROTEIN NARL-RELATED"/>
    <property type="match status" value="1"/>
</dbReference>
<comment type="caution">
    <text evidence="5">The sequence shown here is derived from an EMBL/GenBank/DDBJ whole genome shotgun (WGS) entry which is preliminary data.</text>
</comment>
<dbReference type="SUPFAM" id="SSF46894">
    <property type="entry name" value="C-terminal effector domain of the bipartite response regulators"/>
    <property type="match status" value="1"/>
</dbReference>
<protein>
    <submittedName>
        <fullName evidence="5">Response regulator transcription factor</fullName>
    </submittedName>
</protein>
<name>A0ABV6N799_9PSEU</name>
<dbReference type="InterPro" id="IPR039420">
    <property type="entry name" value="WalR-like"/>
</dbReference>
<evidence type="ECO:0000256" key="1">
    <source>
        <dbReference type="ARBA" id="ARBA00023015"/>
    </source>
</evidence>
<dbReference type="CDD" id="cd06170">
    <property type="entry name" value="LuxR_C_like"/>
    <property type="match status" value="1"/>
</dbReference>
<feature type="domain" description="HTH luxR-type" evidence="4">
    <location>
        <begin position="143"/>
        <end position="210"/>
    </location>
</feature>
<dbReference type="Gene3D" id="3.40.50.2300">
    <property type="match status" value="1"/>
</dbReference>
<proteinExistence type="predicted"/>
<dbReference type="Proteomes" id="UP001589810">
    <property type="component" value="Unassembled WGS sequence"/>
</dbReference>
<keyword evidence="2" id="KW-0238">DNA-binding</keyword>
<dbReference type="EMBL" id="JBHLUD010000015">
    <property type="protein sequence ID" value="MFC0547891.1"/>
    <property type="molecule type" value="Genomic_DNA"/>
</dbReference>
<dbReference type="Pfam" id="PF00196">
    <property type="entry name" value="GerE"/>
    <property type="match status" value="1"/>
</dbReference>
<evidence type="ECO:0000313" key="6">
    <source>
        <dbReference type="Proteomes" id="UP001589810"/>
    </source>
</evidence>
<dbReference type="SMART" id="SM00421">
    <property type="entry name" value="HTH_LUXR"/>
    <property type="match status" value="1"/>
</dbReference>
<reference evidence="5 6" key="1">
    <citation type="submission" date="2024-09" db="EMBL/GenBank/DDBJ databases">
        <authorList>
            <person name="Sun Q."/>
            <person name="Mori K."/>
        </authorList>
    </citation>
    <scope>NUCLEOTIDE SEQUENCE [LARGE SCALE GENOMIC DNA]</scope>
    <source>
        <strain evidence="5 6">TBRC 1432</strain>
    </source>
</reference>
<evidence type="ECO:0000313" key="5">
    <source>
        <dbReference type="EMBL" id="MFC0547891.1"/>
    </source>
</evidence>
<dbReference type="PANTHER" id="PTHR43214">
    <property type="entry name" value="TWO-COMPONENT RESPONSE REGULATOR"/>
    <property type="match status" value="1"/>
</dbReference>
<keyword evidence="1" id="KW-0805">Transcription regulation</keyword>
<evidence type="ECO:0000256" key="3">
    <source>
        <dbReference type="ARBA" id="ARBA00023163"/>
    </source>
</evidence>
<sequence length="212" mass="22682">MIPSRPAPAVTVAVHAADPLSAYGTAGLLDGEHRLRVVADAAEAEVVVIVEETGEDATYSWVRAIRELSPAPRCVLVTDDYRAVSPLIAVECGVAAVLPREGLQPARLVHAVLAVHSGVAFLPPAMQGELLTELARMRRDVLEPNGLTMTGLGARERDVLRLLADGMGTDEIAATLSYSERTVKYVLHGMMTRYHLTTRAHAVAYALRAGVV</sequence>
<keyword evidence="6" id="KW-1185">Reference proteome</keyword>